<proteinExistence type="predicted"/>
<dbReference type="AlphaFoldDB" id="C6H7Y1"/>
<dbReference type="VEuPathDB" id="FungiDB:HCDG_01542"/>
<protein>
    <submittedName>
        <fullName evidence="1">Uncharacterized protein</fullName>
    </submittedName>
</protein>
<dbReference type="Proteomes" id="UP000002624">
    <property type="component" value="Unassembled WGS sequence"/>
</dbReference>
<gene>
    <name evidence="1" type="ORF">HCDG_01542</name>
</gene>
<dbReference type="HOGENOM" id="CLU_1916483_0_0_1"/>
<organism evidence="1 2">
    <name type="scientific">Ajellomyces capsulatus (strain H143)</name>
    <name type="common">Darling's disease fungus</name>
    <name type="synonym">Histoplasma capsulatum</name>
    <dbReference type="NCBI Taxonomy" id="544712"/>
    <lineage>
        <taxon>Eukaryota</taxon>
        <taxon>Fungi</taxon>
        <taxon>Dikarya</taxon>
        <taxon>Ascomycota</taxon>
        <taxon>Pezizomycotina</taxon>
        <taxon>Eurotiomycetes</taxon>
        <taxon>Eurotiomycetidae</taxon>
        <taxon>Onygenales</taxon>
        <taxon>Ajellomycetaceae</taxon>
        <taxon>Histoplasma</taxon>
    </lineage>
</organism>
<evidence type="ECO:0000313" key="2">
    <source>
        <dbReference type="Proteomes" id="UP000002624"/>
    </source>
</evidence>
<dbReference type="EMBL" id="GG692420">
    <property type="protein sequence ID" value="EER43512.1"/>
    <property type="molecule type" value="Genomic_DNA"/>
</dbReference>
<sequence>MNNVILLHKAPSRAVEWPPGQPVPNKKLDLEDDKSLFTSAPTPGIESALDAATVSWHQATERSIRHKGDTILLRPFRHPADGKWAKSDHIPPERIDSNYLPACPEGEVYLGKFWMGEDSTRGAVQDFGMAVH</sequence>
<reference evidence="2" key="1">
    <citation type="submission" date="2009-05" db="EMBL/GenBank/DDBJ databases">
        <title>The genome sequence of Ajellomyces capsulatus strain H143.</title>
        <authorList>
            <person name="Champion M."/>
            <person name="Cuomo C.A."/>
            <person name="Ma L.-J."/>
            <person name="Henn M.R."/>
            <person name="Sil A."/>
            <person name="Goldman B."/>
            <person name="Young S.K."/>
            <person name="Kodira C.D."/>
            <person name="Zeng Q."/>
            <person name="Koehrsen M."/>
            <person name="Alvarado L."/>
            <person name="Berlin A.M."/>
            <person name="Borenstein D."/>
            <person name="Chen Z."/>
            <person name="Engels R."/>
            <person name="Freedman E."/>
            <person name="Gellesch M."/>
            <person name="Goldberg J."/>
            <person name="Griggs A."/>
            <person name="Gujja S."/>
            <person name="Heiman D.I."/>
            <person name="Hepburn T.A."/>
            <person name="Howarth C."/>
            <person name="Jen D."/>
            <person name="Larson L."/>
            <person name="Lewis B."/>
            <person name="Mehta T."/>
            <person name="Park D."/>
            <person name="Pearson M."/>
            <person name="Roberts A."/>
            <person name="Saif S."/>
            <person name="Shea T.D."/>
            <person name="Shenoy N."/>
            <person name="Sisk P."/>
            <person name="Stolte C."/>
            <person name="Sykes S."/>
            <person name="Walk T."/>
            <person name="White J."/>
            <person name="Yandava C."/>
            <person name="Klein B."/>
            <person name="McEwen J.G."/>
            <person name="Puccia R."/>
            <person name="Goldman G.H."/>
            <person name="Felipe M.S."/>
            <person name="Nino-Vega G."/>
            <person name="San-Blas G."/>
            <person name="Taylor J.W."/>
            <person name="Mendoza L."/>
            <person name="Galagan J.E."/>
            <person name="Nusbaum C."/>
            <person name="Birren B.W."/>
        </authorList>
    </citation>
    <scope>NUCLEOTIDE SEQUENCE [LARGE SCALE GENOMIC DNA]</scope>
    <source>
        <strain evidence="2">H143</strain>
    </source>
</reference>
<evidence type="ECO:0000313" key="1">
    <source>
        <dbReference type="EMBL" id="EER43512.1"/>
    </source>
</evidence>
<accession>C6H7Y1</accession>
<name>C6H7Y1_AJECH</name>